<dbReference type="InterPro" id="IPR002372">
    <property type="entry name" value="PQQ_rpt_dom"/>
</dbReference>
<protein>
    <recommendedName>
        <fullName evidence="1">Pyrrolo-quinoline quinone repeat domain-containing protein</fullName>
    </recommendedName>
</protein>
<dbReference type="OrthoDB" id="6372063at2"/>
<evidence type="ECO:0000313" key="2">
    <source>
        <dbReference type="EMBL" id="TGN40192.1"/>
    </source>
</evidence>
<accession>A0A4Z1CHQ8</accession>
<comment type="caution">
    <text evidence="2">The sequence shown here is derived from an EMBL/GenBank/DDBJ whole genome shotgun (WGS) entry which is preliminary data.</text>
</comment>
<dbReference type="Gene3D" id="2.130.10.10">
    <property type="entry name" value="YVTN repeat-like/Quinoprotein amine dehydrogenase"/>
    <property type="match status" value="2"/>
</dbReference>
<dbReference type="InterPro" id="IPR015943">
    <property type="entry name" value="WD40/YVTN_repeat-like_dom_sf"/>
</dbReference>
<dbReference type="InterPro" id="IPR011047">
    <property type="entry name" value="Quinoprotein_ADH-like_sf"/>
</dbReference>
<evidence type="ECO:0000313" key="3">
    <source>
        <dbReference type="Proteomes" id="UP000298325"/>
    </source>
</evidence>
<proteinExistence type="predicted"/>
<dbReference type="Pfam" id="PF13360">
    <property type="entry name" value="PQQ_2"/>
    <property type="match status" value="1"/>
</dbReference>
<gene>
    <name evidence="2" type="ORF">E5Q11_07860</name>
</gene>
<keyword evidence="3" id="KW-1185">Reference proteome</keyword>
<dbReference type="PANTHER" id="PTHR42754:SF1">
    <property type="entry name" value="LIPOPROTEIN"/>
    <property type="match status" value="1"/>
</dbReference>
<reference evidence="2 3" key="1">
    <citation type="submission" date="2019-04" db="EMBL/GenBank/DDBJ databases">
        <authorList>
            <person name="Park S."/>
            <person name="Yoon J.-H."/>
        </authorList>
    </citation>
    <scope>NUCLEOTIDE SEQUENCE [LARGE SCALE GENOMIC DNA]</scope>
    <source>
        <strain evidence="2 3">HJM-18</strain>
    </source>
</reference>
<organism evidence="2 3">
    <name type="scientific">Marinobacter confluentis</name>
    <dbReference type="NCBI Taxonomy" id="1697557"/>
    <lineage>
        <taxon>Bacteria</taxon>
        <taxon>Pseudomonadati</taxon>
        <taxon>Pseudomonadota</taxon>
        <taxon>Gammaproteobacteria</taxon>
        <taxon>Pseudomonadales</taxon>
        <taxon>Marinobacteraceae</taxon>
        <taxon>Marinobacter</taxon>
    </lineage>
</organism>
<dbReference type="AlphaFoldDB" id="A0A4Z1CHQ8"/>
<dbReference type="PROSITE" id="PS51257">
    <property type="entry name" value="PROKAR_LIPOPROTEIN"/>
    <property type="match status" value="1"/>
</dbReference>
<dbReference type="Proteomes" id="UP000298325">
    <property type="component" value="Unassembled WGS sequence"/>
</dbReference>
<sequence>MNVQSRLKWPSLFFAFVILAACTATISPEWVNIYNPRADVDPDRLAWLEDMQVDSYGNVVVAASTISANLQARVHDLALVKYSPSGQRLWARDYDLSTAAYSSDDSPAALVLDNQDNAYVLVNQFRRQGEQSSSEGSVLISFDSQGNERWRRLLGENQPMNALTVANSKVYVSGVKTRVYDLNGQPLLSVDHPNHNAQSVTVNINGQILLGGGSATSLLSANGNRLWTRQQADPEYAFGEAIFTMSGDIVATNSLEENGAAQVVRYSAQGQQQWSRNFTAAFQSYGLPGEPMVFEDNRGDLVMTTSSAAGHRVAKLDASGRVVWNTRSRKGIVRDAALKDGELFVVGGGQNGKYNRDGDRLAESEVGGNVQITTGSIAIDGNRLYAGYSAEHNGTFALHLSQFLDR</sequence>
<dbReference type="EMBL" id="SRPF01000002">
    <property type="protein sequence ID" value="TGN40192.1"/>
    <property type="molecule type" value="Genomic_DNA"/>
</dbReference>
<name>A0A4Z1CHQ8_9GAMM</name>
<dbReference type="RefSeq" id="WP_135802853.1">
    <property type="nucleotide sequence ID" value="NZ_SRPF01000002.1"/>
</dbReference>
<feature type="domain" description="Pyrrolo-quinoline quinone repeat" evidence="1">
    <location>
        <begin position="137"/>
        <end position="284"/>
    </location>
</feature>
<dbReference type="SUPFAM" id="SSF50998">
    <property type="entry name" value="Quinoprotein alcohol dehydrogenase-like"/>
    <property type="match status" value="1"/>
</dbReference>
<dbReference type="PANTHER" id="PTHR42754">
    <property type="entry name" value="ENDOGLUCANASE"/>
    <property type="match status" value="1"/>
</dbReference>
<evidence type="ECO:0000259" key="1">
    <source>
        <dbReference type="Pfam" id="PF13360"/>
    </source>
</evidence>